<reference evidence="5 6" key="1">
    <citation type="submission" date="2021-08" db="EMBL/GenBank/DDBJ databases">
        <title>Comparative Genomics Analysis of the Genus Qipengyuania Reveals Extensive Genetic Diversity and Metabolic Versatility, Including the Description of Fifteen Novel Species.</title>
        <authorList>
            <person name="Liu Y."/>
        </authorList>
    </citation>
    <scope>NUCLEOTIDE SEQUENCE [LARGE SCALE GENOMIC DNA]</scope>
    <source>
        <strain evidence="5 6">1NDH13</strain>
    </source>
</reference>
<organism evidence="5 6">
    <name type="scientific">Qipengyuania aurantiaca</name>
    <dbReference type="NCBI Taxonomy" id="2867233"/>
    <lineage>
        <taxon>Bacteria</taxon>
        <taxon>Pseudomonadati</taxon>
        <taxon>Pseudomonadota</taxon>
        <taxon>Alphaproteobacteria</taxon>
        <taxon>Sphingomonadales</taxon>
        <taxon>Erythrobacteraceae</taxon>
        <taxon>Qipengyuania</taxon>
    </lineage>
</organism>
<keyword evidence="6" id="KW-1185">Reference proteome</keyword>
<evidence type="ECO:0000313" key="5">
    <source>
        <dbReference type="EMBL" id="QZD90692.1"/>
    </source>
</evidence>
<keyword evidence="3" id="KW-0804">Transcription</keyword>
<evidence type="ECO:0000256" key="3">
    <source>
        <dbReference type="ARBA" id="ARBA00023163"/>
    </source>
</evidence>
<gene>
    <name evidence="5" type="ORF">K3148_04685</name>
</gene>
<sequence length="305" mass="34384">MRSAGEQGGAKAISVRFFAPPDDLAPCFTTFYRMEVRLPPGEILSDLLQPEWANLRFFKDNPPVAKPLLGGDPVSSRFQATGPSSHPMSFEIGSTTMWGIGLLPLGWARFVQMPADGFADTICDGEHSEAFAKFLPLLDIVDAPGMSPEEEFTAITWFFRELAPMPKDAERILQVHEAMIDPFLLEVGALADTVGLTKRTLERLCARHFGFPPRLLLRRQRMMRSLAAFMLSDSQNWSETIDRHYHDQAHFVHEFHNFMGMSPSQYAQRPHPVLEAFMTERQRVWGSPVQTLDVPRHGDLDEDAG</sequence>
<dbReference type="PANTHER" id="PTHR46796">
    <property type="entry name" value="HTH-TYPE TRANSCRIPTIONAL ACTIVATOR RHAS-RELATED"/>
    <property type="match status" value="1"/>
</dbReference>
<keyword evidence="2" id="KW-0238">DNA-binding</keyword>
<dbReference type="RefSeq" id="WP_221426155.1">
    <property type="nucleotide sequence ID" value="NZ_CP081295.1"/>
</dbReference>
<dbReference type="InterPro" id="IPR018060">
    <property type="entry name" value="HTH_AraC"/>
</dbReference>
<evidence type="ECO:0000256" key="2">
    <source>
        <dbReference type="ARBA" id="ARBA00023125"/>
    </source>
</evidence>
<dbReference type="InterPro" id="IPR050204">
    <property type="entry name" value="AraC_XylS_family_regulators"/>
</dbReference>
<accession>A0ABX8ZNU7</accession>
<name>A0ABX8ZNU7_9SPHN</name>
<dbReference type="PROSITE" id="PS01124">
    <property type="entry name" value="HTH_ARAC_FAMILY_2"/>
    <property type="match status" value="1"/>
</dbReference>
<dbReference type="Gene3D" id="1.10.10.60">
    <property type="entry name" value="Homeodomain-like"/>
    <property type="match status" value="1"/>
</dbReference>
<evidence type="ECO:0000313" key="6">
    <source>
        <dbReference type="Proteomes" id="UP000824281"/>
    </source>
</evidence>
<dbReference type="Proteomes" id="UP000824281">
    <property type="component" value="Chromosome"/>
</dbReference>
<dbReference type="Pfam" id="PF12833">
    <property type="entry name" value="HTH_18"/>
    <property type="match status" value="1"/>
</dbReference>
<evidence type="ECO:0000259" key="4">
    <source>
        <dbReference type="PROSITE" id="PS01124"/>
    </source>
</evidence>
<protein>
    <submittedName>
        <fullName evidence="5">Helix-turn-helix domain-containing protein</fullName>
    </submittedName>
</protein>
<keyword evidence="1" id="KW-0805">Transcription regulation</keyword>
<dbReference type="EMBL" id="CP081295">
    <property type="protein sequence ID" value="QZD90692.1"/>
    <property type="molecule type" value="Genomic_DNA"/>
</dbReference>
<evidence type="ECO:0000256" key="1">
    <source>
        <dbReference type="ARBA" id="ARBA00023015"/>
    </source>
</evidence>
<feature type="domain" description="HTH araC/xylS-type" evidence="4">
    <location>
        <begin position="170"/>
        <end position="269"/>
    </location>
</feature>
<proteinExistence type="predicted"/>
<dbReference type="SMART" id="SM00342">
    <property type="entry name" value="HTH_ARAC"/>
    <property type="match status" value="1"/>
</dbReference>